<dbReference type="EMBL" id="BK016067">
    <property type="protein sequence ID" value="DAF92447.1"/>
    <property type="molecule type" value="Genomic_DNA"/>
</dbReference>
<sequence length="488" mass="53869">MIYQDKFLYGGISTPNLDNVPDAYRDTVKRLFLRWSSVYARNYELYQYYTMKSQLKSIGLDITPAMPNLNTVVGWCSKAVRAHSMRSVFDGFVFGGQQNATLDAVVRTNRMRSIYQQAWSSALVYGISAVTVMRSVDANNPVKVRVFSANQFCTEWDTAADGVTNGVFLTSVDEKGAPNQYTVHMPYTVLTLDRVDANTWGCTEEHHPMNRPLFDVFVNDPDPDRPLGHSLITPELMGIVDKAMRDVANMEIGAALFTYPQRYILGAAEGLFGDSVNDEDGEEGEDDEDEKKHEPSTPASRFKLYTGAIMAISRDENGEIPQVGQFAAGNAENFTRVFENDAQRFSGATNVPLAQLGVLSNTYTSSDALGAANDPLILEVETANRRNAEVLENIARMIMAVANNKALDELTDEQNSVQAYMQDPSMPTIAARADAWTKMSAADKSIVGTRVYYEGIGLSQPTIDRLRAEQRQAGALDMLSAIAAKMEG</sequence>
<reference evidence="2" key="1">
    <citation type="journal article" date="2021" name="Proc. Natl. Acad. Sci. U.S.A.">
        <title>A Catalog of Tens of Thousands of Viruses from Human Metagenomes Reveals Hidden Associations with Chronic Diseases.</title>
        <authorList>
            <person name="Tisza M.J."/>
            <person name="Buck C.B."/>
        </authorList>
    </citation>
    <scope>NUCLEOTIDE SEQUENCE</scope>
    <source>
        <strain evidence="2">Ctkhg5</strain>
    </source>
</reference>
<dbReference type="Pfam" id="PF05133">
    <property type="entry name" value="SPP1_portal"/>
    <property type="match status" value="1"/>
</dbReference>
<protein>
    <submittedName>
        <fullName evidence="2">PORTAL PROTEIN</fullName>
    </submittedName>
</protein>
<feature type="compositionally biased region" description="Acidic residues" evidence="1">
    <location>
        <begin position="276"/>
        <end position="289"/>
    </location>
</feature>
<feature type="region of interest" description="Disordered" evidence="1">
    <location>
        <begin position="274"/>
        <end position="299"/>
    </location>
</feature>
<proteinExistence type="predicted"/>
<accession>A0A8S5UD63</accession>
<dbReference type="InterPro" id="IPR021145">
    <property type="entry name" value="Portal_protein_SPP1_Gp6-like"/>
</dbReference>
<organism evidence="2">
    <name type="scientific">Siphoviridae sp. ctkhg5</name>
    <dbReference type="NCBI Taxonomy" id="2825643"/>
    <lineage>
        <taxon>Viruses</taxon>
        <taxon>Duplodnaviria</taxon>
        <taxon>Heunggongvirae</taxon>
        <taxon>Uroviricota</taxon>
        <taxon>Caudoviricetes</taxon>
    </lineage>
</organism>
<name>A0A8S5UD63_9CAUD</name>
<evidence type="ECO:0000256" key="1">
    <source>
        <dbReference type="SAM" id="MobiDB-lite"/>
    </source>
</evidence>
<evidence type="ECO:0000313" key="2">
    <source>
        <dbReference type="EMBL" id="DAF92447.1"/>
    </source>
</evidence>